<comment type="caution">
    <text evidence="1">The sequence shown here is derived from an EMBL/GenBank/DDBJ whole genome shotgun (WGS) entry which is preliminary data.</text>
</comment>
<accession>A0AAV3X9B6</accession>
<keyword evidence="2" id="KW-1185">Reference proteome</keyword>
<evidence type="ECO:0000313" key="1">
    <source>
        <dbReference type="EMBL" id="GET37941.1"/>
    </source>
</evidence>
<dbReference type="Proteomes" id="UP001050975">
    <property type="component" value="Unassembled WGS sequence"/>
</dbReference>
<reference evidence="1" key="1">
    <citation type="submission" date="2019-10" db="EMBL/GenBank/DDBJ databases">
        <title>Draft genome sequece of Microseira wollei NIES-4236.</title>
        <authorList>
            <person name="Yamaguchi H."/>
            <person name="Suzuki S."/>
            <person name="Kawachi M."/>
        </authorList>
    </citation>
    <scope>NUCLEOTIDE SEQUENCE</scope>
    <source>
        <strain evidence="1">NIES-4236</strain>
    </source>
</reference>
<sequence length="46" mass="4964">MNENLSDQTPSAQNLVATLFCVAPEELQNNPEASRAALVTIYTKLG</sequence>
<proteinExistence type="predicted"/>
<organism evidence="1 2">
    <name type="scientific">Microseira wollei NIES-4236</name>
    <dbReference type="NCBI Taxonomy" id="2530354"/>
    <lineage>
        <taxon>Bacteria</taxon>
        <taxon>Bacillati</taxon>
        <taxon>Cyanobacteriota</taxon>
        <taxon>Cyanophyceae</taxon>
        <taxon>Oscillatoriophycideae</taxon>
        <taxon>Aerosakkonematales</taxon>
        <taxon>Aerosakkonemataceae</taxon>
        <taxon>Microseira</taxon>
    </lineage>
</organism>
<dbReference type="EMBL" id="BLAY01000036">
    <property type="protein sequence ID" value="GET37941.1"/>
    <property type="molecule type" value="Genomic_DNA"/>
</dbReference>
<evidence type="ECO:0000313" key="2">
    <source>
        <dbReference type="Proteomes" id="UP001050975"/>
    </source>
</evidence>
<name>A0AAV3X9B6_9CYAN</name>
<dbReference type="AlphaFoldDB" id="A0AAV3X9B6"/>
<protein>
    <submittedName>
        <fullName evidence="1">Uncharacterized protein</fullName>
    </submittedName>
</protein>
<gene>
    <name evidence="1" type="ORF">MiSe_26950</name>
</gene>